<dbReference type="Pfam" id="PF02179">
    <property type="entry name" value="BAG"/>
    <property type="match status" value="1"/>
</dbReference>
<dbReference type="Pfam" id="PF00397">
    <property type="entry name" value="WW"/>
    <property type="match status" value="1"/>
</dbReference>
<gene>
    <name evidence="6" type="primary">bag3</name>
</gene>
<dbReference type="PANTHER" id="PTHR45662">
    <property type="entry name" value="PHOSPHATIDYLINOSITIDE PHOSPHATASE SAC1"/>
    <property type="match status" value="1"/>
</dbReference>
<dbReference type="PROSITE" id="PS50275">
    <property type="entry name" value="SAC"/>
    <property type="match status" value="1"/>
</dbReference>
<sequence>MNGLKTQPPIVTMANNDNVPLPLGWEVKIDPQTGWPFFVDHNNRTTTWNDPRHDTIKVREVSANGPNIPPEPSPQETQKTFVREMKHPILRPGYVPIPVFHEGAELRQQQHPCYSYIQPSTAQNIRTDGRAASPTPGRHCRPRSPLHGPSDSCSPEPGKASSPSPQTSEVYTIPQHQPPRPSSTGLQAGYISIPVIHEGGGGPTQTQPQTNPAVYSQRVPYSEHQQPFHRIQTDDWPGYPAAMATPRERASPILIPQHRDSIHLPPHIRSQSPIITQLVGERPQAQHHIITRDLPQKPEQEHQSTQQKAEAIPLPRPQHPEADVLKPQQPQQLQQTPPQQPQQFQQAPPQTAQQPHHPEQSVQSQQQQKPEQPQQHTADITVQIPPKQESLDRTTAPSELPPVKVEAEAAAQCPVHPGLAKVQQIVERVAKLEQEVKCFEGKKNDKKYLLLEELLTKELLALDSVDPEGRADVRQARRDGVRRVQTILEELEQLEEQPARPASVTAMEDDSVASQGEPTTDLLLAWNPVCLGLVEGVIGKIQLHTDLPLGLILIRQKALVGHLPGNHKVYKITKIAVIPLSDEEPQELELELCKKHHFGIDKAEKLVQSPDESKFLMKTFSQIKSNVAVPIKKKYSPAFQVKENKEKERLERRLLDELYKVFMDSDSFYYSMTYDLTNSVQRQGDQDKSNVPLWKQVDDRFFWNKHMIQDIIDLKVPEADFWVIPIIQGFVQVEELVVNYNETSEEDRSSPDTPPQEVTCVDDIHPRFTVALISRRSRHRAGMRYKRRGVDTDGHVANYVETEQLIHVHNHTLSFVQTRGSVPVFWSQAGYRYNPRPRLEKEEKQTIPFFSAHFEQQIQLYKTLVIINLVDQNGREKIIGDAYLKQVLLYNNPKLTYVSFDFHEHCRGMKFENVQILTDAISDIISDMKWAWVDQAGVICKQEGIFRVNCMDCLDRTNVVQAAIARVVMEQQLKKLGVMPPEQPLPLKCYRIYQIMWANNGDTISKQYAGTAALKGDFTRTGERKLAGVMKDGVNSANRYYLNRFRDAYRQAVIDLMMGLPVTEDLYSIFSKEKEHEEKEKESQRGAQEQVSLLLQTYMQLLLPDDEKFHGGWALINCDMSLIDATNKDIDVLLLLSDKAYYIAYYDEEADKVNQYQRLNLEGLEKIEIGAEPTLFGKPKFCCMRLHYRNGETSGYFHTLRAVTRNPEDDGKDTLQCIAEMLRITKQAMGLDLLVVEKKLERRQSKPHEDIMGIQNKPIDQVQGSSGLAQGKSFLLNKFSSLNQKVKQTKTNVNMGTFKPLGKLGNFSKPDVKVNFLKPTMHVTLWKSDSSLDTSDNNPGMGALKDIGDEREMSSDSDSYNSDSEHPCSGSVENVDYVLPSCGIVASNSRLGSRSQSIGSVELNIPSVIRVTGCEGKQEKPTQGNDDGSPGAASLAEEAILIDFGTPIEAYCHQFVQDAQTHPVEVFGEQPPSAAPQLNPLVPVLSKSSADTDDCEKRHQQEAQLPRPSQLDVDSTTSGSTLLSVQKPSSAASGGSQKSLSSLMEGSLGPSPADSNGSRVVSPFAKIKSSMVQVANLTQAGLTQGISFAVAKVQKSPEPDTITETQERELKAMFTQCQTRIIQI</sequence>
<evidence type="ECO:0000259" key="5">
    <source>
        <dbReference type="PROSITE" id="PS51791"/>
    </source>
</evidence>
<feature type="compositionally biased region" description="Polar residues" evidence="1">
    <location>
        <begin position="161"/>
        <end position="170"/>
    </location>
</feature>
<feature type="region of interest" description="Disordered" evidence="1">
    <location>
        <begin position="126"/>
        <end position="187"/>
    </location>
</feature>
<dbReference type="InterPro" id="IPR036020">
    <property type="entry name" value="WW_dom_sf"/>
</dbReference>
<dbReference type="GO" id="GO:2001135">
    <property type="term" value="P:regulation of endocytic recycling"/>
    <property type="evidence" value="ECO:0007669"/>
    <property type="project" value="TreeGrafter"/>
</dbReference>
<dbReference type="GO" id="GO:0045334">
    <property type="term" value="C:clathrin-coated endocytic vesicle"/>
    <property type="evidence" value="ECO:0007669"/>
    <property type="project" value="TreeGrafter"/>
</dbReference>
<feature type="compositionally biased region" description="Polar residues" evidence="1">
    <location>
        <begin position="1512"/>
        <end position="1544"/>
    </location>
</feature>
<evidence type="ECO:0000313" key="6">
    <source>
        <dbReference type="Ensembl" id="ENSTRUP00000071865.1"/>
    </source>
</evidence>
<feature type="region of interest" description="Disordered" evidence="1">
    <location>
        <begin position="291"/>
        <end position="310"/>
    </location>
</feature>
<feature type="region of interest" description="Disordered" evidence="1">
    <location>
        <begin position="1330"/>
        <end position="1368"/>
    </location>
</feature>
<feature type="region of interest" description="Disordered" evidence="1">
    <location>
        <begin position="1485"/>
        <end position="1558"/>
    </location>
</feature>
<evidence type="ECO:0000256" key="1">
    <source>
        <dbReference type="SAM" id="MobiDB-lite"/>
    </source>
</evidence>
<evidence type="ECO:0000313" key="7">
    <source>
        <dbReference type="Proteomes" id="UP000005226"/>
    </source>
</evidence>
<protein>
    <submittedName>
        <fullName evidence="6">Inositol polyphosphate-5-phosphatase F</fullName>
    </submittedName>
</protein>
<dbReference type="SMART" id="SM00264">
    <property type="entry name" value="BAG"/>
    <property type="match status" value="1"/>
</dbReference>
<evidence type="ECO:0000259" key="2">
    <source>
        <dbReference type="PROSITE" id="PS50020"/>
    </source>
</evidence>
<evidence type="ECO:0000259" key="3">
    <source>
        <dbReference type="PROSITE" id="PS50275"/>
    </source>
</evidence>
<dbReference type="InParanoid" id="A0A674NDP2"/>
<dbReference type="Gene3D" id="1.20.58.120">
    <property type="entry name" value="BAG domain"/>
    <property type="match status" value="1"/>
</dbReference>
<dbReference type="SUPFAM" id="SSF51045">
    <property type="entry name" value="WW domain"/>
    <property type="match status" value="1"/>
</dbReference>
<dbReference type="Ensembl" id="ENSTRUT00000060329.1">
    <property type="protein sequence ID" value="ENSTRUP00000071865.1"/>
    <property type="gene ID" value="ENSTRUG00000017919.3"/>
</dbReference>
<reference evidence="6" key="3">
    <citation type="submission" date="2025-09" db="UniProtKB">
        <authorList>
            <consortium name="Ensembl"/>
        </authorList>
    </citation>
    <scope>IDENTIFICATION</scope>
</reference>
<dbReference type="GO" id="GO:0043812">
    <property type="term" value="F:phosphatidylinositol-4-phosphate phosphatase activity"/>
    <property type="evidence" value="ECO:0007669"/>
    <property type="project" value="TreeGrafter"/>
</dbReference>
<dbReference type="InterPro" id="IPR002013">
    <property type="entry name" value="SAC_dom"/>
</dbReference>
<dbReference type="PROSITE" id="PS50020">
    <property type="entry name" value="WW_DOMAIN_2"/>
    <property type="match status" value="1"/>
</dbReference>
<dbReference type="GO" id="GO:0051087">
    <property type="term" value="F:protein-folding chaperone binding"/>
    <property type="evidence" value="ECO:0007669"/>
    <property type="project" value="InterPro"/>
</dbReference>
<dbReference type="InterPro" id="IPR003103">
    <property type="entry name" value="BAG_domain"/>
</dbReference>
<dbReference type="PROSITE" id="PS01159">
    <property type="entry name" value="WW_DOMAIN_1"/>
    <property type="match status" value="1"/>
</dbReference>
<reference evidence="6" key="2">
    <citation type="submission" date="2025-08" db="UniProtKB">
        <authorList>
            <consortium name="Ensembl"/>
        </authorList>
    </citation>
    <scope>IDENTIFICATION</scope>
</reference>
<dbReference type="PROSITE" id="PS51035">
    <property type="entry name" value="BAG"/>
    <property type="match status" value="1"/>
</dbReference>
<evidence type="ECO:0000259" key="4">
    <source>
        <dbReference type="PROSITE" id="PS51035"/>
    </source>
</evidence>
<dbReference type="Proteomes" id="UP000005226">
    <property type="component" value="Chromosome 4"/>
</dbReference>
<feature type="compositionally biased region" description="Low complexity" evidence="1">
    <location>
        <begin position="327"/>
        <end position="375"/>
    </location>
</feature>
<dbReference type="InterPro" id="IPR034753">
    <property type="entry name" value="hSac2"/>
</dbReference>
<dbReference type="SMART" id="SM00456">
    <property type="entry name" value="WW"/>
    <property type="match status" value="1"/>
</dbReference>
<name>A0A674NDP2_TAKRU</name>
<dbReference type="Pfam" id="PF12456">
    <property type="entry name" value="hSac2"/>
    <property type="match status" value="1"/>
</dbReference>
<dbReference type="GO" id="GO:0005769">
    <property type="term" value="C:early endosome"/>
    <property type="evidence" value="ECO:0007669"/>
    <property type="project" value="TreeGrafter"/>
</dbReference>
<keyword evidence="7" id="KW-1185">Reference proteome</keyword>
<dbReference type="CDD" id="cd00201">
    <property type="entry name" value="WW"/>
    <property type="match status" value="1"/>
</dbReference>
<organism evidence="6 7">
    <name type="scientific">Takifugu rubripes</name>
    <name type="common">Japanese pufferfish</name>
    <name type="synonym">Fugu rubripes</name>
    <dbReference type="NCBI Taxonomy" id="31033"/>
    <lineage>
        <taxon>Eukaryota</taxon>
        <taxon>Metazoa</taxon>
        <taxon>Chordata</taxon>
        <taxon>Craniata</taxon>
        <taxon>Vertebrata</taxon>
        <taxon>Euteleostomi</taxon>
        <taxon>Actinopterygii</taxon>
        <taxon>Neopterygii</taxon>
        <taxon>Teleostei</taxon>
        <taxon>Neoteleostei</taxon>
        <taxon>Acanthomorphata</taxon>
        <taxon>Eupercaria</taxon>
        <taxon>Tetraodontiformes</taxon>
        <taxon>Tetradontoidea</taxon>
        <taxon>Tetraodontidae</taxon>
        <taxon>Takifugu</taxon>
    </lineage>
</organism>
<accession>A0A674NDP2</accession>
<dbReference type="SUPFAM" id="SSF63491">
    <property type="entry name" value="BAG domain"/>
    <property type="match status" value="1"/>
</dbReference>
<dbReference type="OMA" id="HNVYCIT"/>
<dbReference type="Gene3D" id="2.20.70.10">
    <property type="match status" value="1"/>
</dbReference>
<feature type="domain" description="HSac2" evidence="5">
    <location>
        <begin position="1085"/>
        <end position="1252"/>
    </location>
</feature>
<dbReference type="GeneTree" id="ENSGT00940000155996"/>
<dbReference type="GO" id="GO:0046856">
    <property type="term" value="P:phosphatidylinositol dephosphorylation"/>
    <property type="evidence" value="ECO:0007669"/>
    <property type="project" value="TreeGrafter"/>
</dbReference>
<feature type="region of interest" description="Disordered" evidence="1">
    <location>
        <begin position="317"/>
        <end position="378"/>
    </location>
</feature>
<dbReference type="InterPro" id="IPR036533">
    <property type="entry name" value="BAG_dom_sf"/>
</dbReference>
<proteinExistence type="predicted"/>
<reference evidence="6 7" key="1">
    <citation type="journal article" date="2011" name="Genome Biol. Evol.">
        <title>Integration of the genetic map and genome assembly of fugu facilitates insights into distinct features of genome evolution in teleosts and mammals.</title>
        <authorList>
            <person name="Kai W."/>
            <person name="Kikuchi K."/>
            <person name="Tohari S."/>
            <person name="Chew A.K."/>
            <person name="Tay A."/>
            <person name="Fujiwara A."/>
            <person name="Hosoya S."/>
            <person name="Suetake H."/>
            <person name="Naruse K."/>
            <person name="Brenner S."/>
            <person name="Suzuki Y."/>
            <person name="Venkatesh B."/>
        </authorList>
    </citation>
    <scope>NUCLEOTIDE SEQUENCE [LARGE SCALE GENOMIC DNA]</scope>
</reference>
<dbReference type="PANTHER" id="PTHR45662:SF8">
    <property type="entry name" value="PHOSPHATIDYLINOSITIDE PHOSPHATASE SAC2"/>
    <property type="match status" value="1"/>
</dbReference>
<feature type="domain" description="BAG" evidence="4">
    <location>
        <begin position="418"/>
        <end position="495"/>
    </location>
</feature>
<feature type="domain" description="WW" evidence="2">
    <location>
        <begin position="19"/>
        <end position="53"/>
    </location>
</feature>
<feature type="compositionally biased region" description="Basic and acidic residues" evidence="1">
    <location>
        <begin position="291"/>
        <end position="302"/>
    </location>
</feature>
<dbReference type="Pfam" id="PF02383">
    <property type="entry name" value="Syja_N"/>
    <property type="match status" value="1"/>
</dbReference>
<dbReference type="PROSITE" id="PS51791">
    <property type="entry name" value="HSAC2"/>
    <property type="match status" value="1"/>
</dbReference>
<dbReference type="InterPro" id="IPR022158">
    <property type="entry name" value="Inositol_phosphatase"/>
</dbReference>
<dbReference type="FunCoup" id="A0A674NDP2">
    <property type="interactions" value="994"/>
</dbReference>
<dbReference type="InterPro" id="IPR001202">
    <property type="entry name" value="WW_dom"/>
</dbReference>
<feature type="domain" description="SAC" evidence="3">
    <location>
        <begin position="659"/>
        <end position="1010"/>
    </location>
</feature>